<reference evidence="9 10" key="1">
    <citation type="submission" date="2015-09" db="EMBL/GenBank/DDBJ databases">
        <title>Draft genome sequence of Aliiroseovarius crassostreae CV919-312TSm, the causative agent of Roseovarius Oyster Disease (formerly Juvenile Oyster Disease).</title>
        <authorList>
            <person name="Kessner L."/>
            <person name="Spinard E."/>
            <person name="Nelson D."/>
        </authorList>
    </citation>
    <scope>NUCLEOTIDE SEQUENCE [LARGE SCALE GENOMIC DNA]</scope>
    <source>
        <strain evidence="9 10">CV919-312</strain>
    </source>
</reference>
<dbReference type="Pfam" id="PF01925">
    <property type="entry name" value="TauE"/>
    <property type="match status" value="1"/>
</dbReference>
<dbReference type="OrthoDB" id="7028171at2"/>
<dbReference type="Proteomes" id="UP000050471">
    <property type="component" value="Unassembled WGS sequence"/>
</dbReference>
<feature type="transmembrane region" description="Helical" evidence="8">
    <location>
        <begin position="230"/>
        <end position="248"/>
    </location>
</feature>
<evidence type="ECO:0000256" key="8">
    <source>
        <dbReference type="RuleBase" id="RU363041"/>
    </source>
</evidence>
<evidence type="ECO:0000256" key="7">
    <source>
        <dbReference type="ARBA" id="ARBA00023136"/>
    </source>
</evidence>
<keyword evidence="6 8" id="KW-1133">Transmembrane helix</keyword>
<keyword evidence="7 8" id="KW-0472">Membrane</keyword>
<evidence type="ECO:0000256" key="3">
    <source>
        <dbReference type="ARBA" id="ARBA00022448"/>
    </source>
</evidence>
<proteinExistence type="inferred from homology"/>
<evidence type="ECO:0000256" key="6">
    <source>
        <dbReference type="ARBA" id="ARBA00022989"/>
    </source>
</evidence>
<feature type="transmembrane region" description="Helical" evidence="8">
    <location>
        <begin position="139"/>
        <end position="163"/>
    </location>
</feature>
<evidence type="ECO:0000256" key="4">
    <source>
        <dbReference type="ARBA" id="ARBA00022475"/>
    </source>
</evidence>
<sequence>MPEILDFTFFAFAIPAVLFAGISKGGFGSGAAFAATPLLALILEPGAAIGLMLPLLMLMDVTALRPYWGKWDGDAAKTLILGALPGVALGAVLYSIANADLFRLLIGLIAVGFVAFQIARGRGWIPPAAHPMSKGPGLFWGILAGLTSFISHAGGPPAAVFLLSRRLDKLRFQATTVIVFWAINGMKFIPYAALGIFSWQTIKADLFLAPFAVAGIWAGVKLHHLMPEQWFFRLTYAFLLITGTKLIWEGLT</sequence>
<keyword evidence="4 8" id="KW-1003">Cell membrane</keyword>
<comment type="similarity">
    <text evidence="2 8">Belongs to the 4-toluene sulfonate uptake permease (TSUP) (TC 2.A.102) family.</text>
</comment>
<dbReference type="PANTHER" id="PTHR30269:SF37">
    <property type="entry name" value="MEMBRANE TRANSPORTER PROTEIN"/>
    <property type="match status" value="1"/>
</dbReference>
<dbReference type="GO" id="GO:0005886">
    <property type="term" value="C:plasma membrane"/>
    <property type="evidence" value="ECO:0007669"/>
    <property type="project" value="UniProtKB-SubCell"/>
</dbReference>
<evidence type="ECO:0000313" key="9">
    <source>
        <dbReference type="EMBL" id="KPN64354.1"/>
    </source>
</evidence>
<gene>
    <name evidence="9" type="ORF">AKJ29_17170</name>
</gene>
<evidence type="ECO:0000313" key="10">
    <source>
        <dbReference type="Proteomes" id="UP000050471"/>
    </source>
</evidence>
<feature type="transmembrane region" description="Helical" evidence="8">
    <location>
        <begin position="30"/>
        <end position="55"/>
    </location>
</feature>
<evidence type="ECO:0000256" key="2">
    <source>
        <dbReference type="ARBA" id="ARBA00009142"/>
    </source>
</evidence>
<feature type="transmembrane region" description="Helical" evidence="8">
    <location>
        <begin position="175"/>
        <end position="200"/>
    </location>
</feature>
<feature type="transmembrane region" description="Helical" evidence="8">
    <location>
        <begin position="6"/>
        <end position="23"/>
    </location>
</feature>
<dbReference type="RefSeq" id="WP_055188521.1">
    <property type="nucleotide sequence ID" value="NZ_FPBS01000001.1"/>
</dbReference>
<dbReference type="InterPro" id="IPR052017">
    <property type="entry name" value="TSUP"/>
</dbReference>
<name>A0A0P7I4Z5_9RHOB</name>
<organism evidence="9 10">
    <name type="scientific">Aliiroseovarius crassostreae</name>
    <dbReference type="NCBI Taxonomy" id="154981"/>
    <lineage>
        <taxon>Bacteria</taxon>
        <taxon>Pseudomonadati</taxon>
        <taxon>Pseudomonadota</taxon>
        <taxon>Alphaproteobacteria</taxon>
        <taxon>Rhodobacterales</taxon>
        <taxon>Paracoccaceae</taxon>
        <taxon>Aliiroseovarius</taxon>
    </lineage>
</organism>
<comment type="subcellular location">
    <subcellularLocation>
        <location evidence="1 8">Cell membrane</location>
        <topology evidence="1 8">Multi-pass membrane protein</topology>
    </subcellularLocation>
</comment>
<comment type="caution">
    <text evidence="9">The sequence shown here is derived from an EMBL/GenBank/DDBJ whole genome shotgun (WGS) entry which is preliminary data.</text>
</comment>
<dbReference type="PANTHER" id="PTHR30269">
    <property type="entry name" value="TRANSMEMBRANE PROTEIN YFCA"/>
    <property type="match status" value="1"/>
</dbReference>
<keyword evidence="3" id="KW-0813">Transport</keyword>
<accession>A0A0P7I4Z5</accession>
<evidence type="ECO:0000256" key="5">
    <source>
        <dbReference type="ARBA" id="ARBA00022692"/>
    </source>
</evidence>
<keyword evidence="5 8" id="KW-0812">Transmembrane</keyword>
<dbReference type="AlphaFoldDB" id="A0A0P7I4Z5"/>
<dbReference type="EMBL" id="LKBA01000004">
    <property type="protein sequence ID" value="KPN64354.1"/>
    <property type="molecule type" value="Genomic_DNA"/>
</dbReference>
<dbReference type="InterPro" id="IPR002781">
    <property type="entry name" value="TM_pro_TauE-like"/>
</dbReference>
<evidence type="ECO:0000256" key="1">
    <source>
        <dbReference type="ARBA" id="ARBA00004651"/>
    </source>
</evidence>
<dbReference type="STRING" id="154981.AKJ29_17170"/>
<feature type="transmembrane region" description="Helical" evidence="8">
    <location>
        <begin position="101"/>
        <end position="119"/>
    </location>
</feature>
<protein>
    <recommendedName>
        <fullName evidence="8">Probable membrane transporter protein</fullName>
    </recommendedName>
</protein>
<feature type="transmembrane region" description="Helical" evidence="8">
    <location>
        <begin position="75"/>
        <end position="94"/>
    </location>
</feature>
<keyword evidence="10" id="KW-1185">Reference proteome</keyword>